<dbReference type="Pfam" id="PF00685">
    <property type="entry name" value="Sulfotransfer_1"/>
    <property type="match status" value="1"/>
</dbReference>
<organism evidence="5 6">
    <name type="scientific">Aquilegia coerulea</name>
    <name type="common">Rocky mountain columbine</name>
    <dbReference type="NCBI Taxonomy" id="218851"/>
    <lineage>
        <taxon>Eukaryota</taxon>
        <taxon>Viridiplantae</taxon>
        <taxon>Streptophyta</taxon>
        <taxon>Embryophyta</taxon>
        <taxon>Tracheophyta</taxon>
        <taxon>Spermatophyta</taxon>
        <taxon>Magnoliopsida</taxon>
        <taxon>Ranunculales</taxon>
        <taxon>Ranunculaceae</taxon>
        <taxon>Thalictroideae</taxon>
        <taxon>Aquilegia</taxon>
    </lineage>
</organism>
<name>A0A2G5EW44_AQUCA</name>
<accession>A0A2G5EW44</accession>
<dbReference type="OrthoDB" id="205623at2759"/>
<protein>
    <recommendedName>
        <fullName evidence="3">Sulfotransferase</fullName>
        <ecNumber evidence="3">2.8.2.-</ecNumber>
    </recommendedName>
</protein>
<keyword evidence="2 3" id="KW-0808">Transferase</keyword>
<dbReference type="InterPro" id="IPR027417">
    <property type="entry name" value="P-loop_NTPase"/>
</dbReference>
<evidence type="ECO:0000256" key="3">
    <source>
        <dbReference type="RuleBase" id="RU361155"/>
    </source>
</evidence>
<dbReference type="AlphaFoldDB" id="A0A2G5EW44"/>
<dbReference type="EMBL" id="KZ305021">
    <property type="protein sequence ID" value="PIA59983.1"/>
    <property type="molecule type" value="Genomic_DNA"/>
</dbReference>
<evidence type="ECO:0000313" key="5">
    <source>
        <dbReference type="EMBL" id="PIA59983.1"/>
    </source>
</evidence>
<evidence type="ECO:0000256" key="2">
    <source>
        <dbReference type="ARBA" id="ARBA00022679"/>
    </source>
</evidence>
<feature type="domain" description="Sulfotransferase" evidence="4">
    <location>
        <begin position="68"/>
        <end position="330"/>
    </location>
</feature>
<evidence type="ECO:0000256" key="1">
    <source>
        <dbReference type="ARBA" id="ARBA00005771"/>
    </source>
</evidence>
<dbReference type="InParanoid" id="A0A2G5EW44"/>
<evidence type="ECO:0000259" key="4">
    <source>
        <dbReference type="Pfam" id="PF00685"/>
    </source>
</evidence>
<comment type="similarity">
    <text evidence="1 3">Belongs to the sulfotransferase 1 family.</text>
</comment>
<dbReference type="SUPFAM" id="SSF52540">
    <property type="entry name" value="P-loop containing nucleoside triphosphate hydrolases"/>
    <property type="match status" value="1"/>
</dbReference>
<evidence type="ECO:0000313" key="6">
    <source>
        <dbReference type="Proteomes" id="UP000230069"/>
    </source>
</evidence>
<dbReference type="Proteomes" id="UP000230069">
    <property type="component" value="Unassembled WGS sequence"/>
</dbReference>
<dbReference type="GO" id="GO:0008146">
    <property type="term" value="F:sulfotransferase activity"/>
    <property type="evidence" value="ECO:0007669"/>
    <property type="project" value="InterPro"/>
</dbReference>
<dbReference type="Gene3D" id="3.40.50.300">
    <property type="entry name" value="P-loop containing nucleotide triphosphate hydrolases"/>
    <property type="match status" value="1"/>
</dbReference>
<sequence length="336" mass="38265">MDSLKHVEANLLSEVVSAAKNEFHDLLESLPSEIGSTSDLLYLYNGFWYAPEDLEGILAAQQHFQAQDTDIILVTTPKSGTTWLKSLVFSITNRKQYTVSDQIHPLLTTNPHGIVPFIEQIYYDNTNPDVSHIPSPRLFATHVSYTMLPESIKTTKCRIIYLCRNPKDIFVSMRHFGAKIISPTNPACQLIPVEEAFNKFCRGVTWFGPFWEQALEYCELSLENPDKVLFLKYEDLKGDIISQLKKIAVHLGCPFSLKEETEGVIDGIARMCSFEHLSNLEVNKVTGVRSLWMVDNKDFFRKGEVGDWKNHLTDSMVEQIDQVVEQKLHCSGLTFK</sequence>
<reference evidence="5 6" key="1">
    <citation type="submission" date="2017-09" db="EMBL/GenBank/DDBJ databases">
        <title>WGS assembly of Aquilegia coerulea Goldsmith.</title>
        <authorList>
            <person name="Hodges S."/>
            <person name="Kramer E."/>
            <person name="Nordborg M."/>
            <person name="Tomkins J."/>
            <person name="Borevitz J."/>
            <person name="Derieg N."/>
            <person name="Yan J."/>
            <person name="Mihaltcheva S."/>
            <person name="Hayes R.D."/>
            <person name="Rokhsar D."/>
        </authorList>
    </citation>
    <scope>NUCLEOTIDE SEQUENCE [LARGE SCALE GENOMIC DNA]</scope>
    <source>
        <strain evidence="6">cv. Goldsmith</strain>
    </source>
</reference>
<gene>
    <name evidence="5" type="ORF">AQUCO_00400694v1</name>
</gene>
<keyword evidence="6" id="KW-1185">Reference proteome</keyword>
<proteinExistence type="inferred from homology"/>
<dbReference type="EC" id="2.8.2.-" evidence="3"/>
<dbReference type="PANTHER" id="PTHR11783">
    <property type="entry name" value="SULFOTRANSFERASE SULT"/>
    <property type="match status" value="1"/>
</dbReference>
<dbReference type="InterPro" id="IPR000863">
    <property type="entry name" value="Sulfotransferase_dom"/>
</dbReference>